<feature type="chain" id="PRO_5016943767" description="Secreted protein" evidence="2">
    <location>
        <begin position="44"/>
        <end position="239"/>
    </location>
</feature>
<comment type="caution">
    <text evidence="3">The sequence shown here is derived from an EMBL/GenBank/DDBJ whole genome shotgun (WGS) entry which is preliminary data.</text>
</comment>
<name>A0A369M6T6_9ACTN</name>
<evidence type="ECO:0000256" key="1">
    <source>
        <dbReference type="SAM" id="MobiDB-lite"/>
    </source>
</evidence>
<evidence type="ECO:0000256" key="2">
    <source>
        <dbReference type="SAM" id="SignalP"/>
    </source>
</evidence>
<reference evidence="3 4" key="1">
    <citation type="journal article" date="2018" name="Elife">
        <title>Discovery and characterization of a prevalent human gut bacterial enzyme sufficient for the inactivation of a family of plant toxins.</title>
        <authorList>
            <person name="Koppel N."/>
            <person name="Bisanz J.E."/>
            <person name="Pandelia M.E."/>
            <person name="Turnbaugh P.J."/>
            <person name="Balskus E.P."/>
        </authorList>
    </citation>
    <scope>NUCLEOTIDE SEQUENCE [LARGE SCALE GENOMIC DNA]</scope>
    <source>
        <strain evidence="3 4">3C</strain>
    </source>
</reference>
<accession>A0A369M6T6</accession>
<protein>
    <recommendedName>
        <fullName evidence="5">Secreted protein</fullName>
    </recommendedName>
</protein>
<organism evidence="3 4">
    <name type="scientific">Gordonibacter pamelaeae</name>
    <dbReference type="NCBI Taxonomy" id="471189"/>
    <lineage>
        <taxon>Bacteria</taxon>
        <taxon>Bacillati</taxon>
        <taxon>Actinomycetota</taxon>
        <taxon>Coriobacteriia</taxon>
        <taxon>Eggerthellales</taxon>
        <taxon>Eggerthellaceae</taxon>
        <taxon>Gordonibacter</taxon>
    </lineage>
</organism>
<evidence type="ECO:0000313" key="4">
    <source>
        <dbReference type="Proteomes" id="UP000254000"/>
    </source>
</evidence>
<evidence type="ECO:0008006" key="5">
    <source>
        <dbReference type="Google" id="ProtNLM"/>
    </source>
</evidence>
<dbReference type="EMBL" id="PPTS01000001">
    <property type="protein sequence ID" value="RDB67114.1"/>
    <property type="molecule type" value="Genomic_DNA"/>
</dbReference>
<sequence length="239" mass="25596">MNDKPKKIKGKILAVFKNKKKTTIIAGCAAVVFIAAACFPAIAAHQINLSSESRKTEEQITAEGTSISGDNPADQGNAGVKLSDTEPCAPDVRPSEIQVAKESIAADQAVAGGNATVVDEVNASTSISTEDSAKSQENSPSYSQKTWVEDTERIWVVDRAAWVETAPVYESIERSICDVCGADITGSTSAHNKQHMLAGEGSGYHSEVQRVKVGEETIEHREEGHWETVVVGGHWEKAF</sequence>
<keyword evidence="2" id="KW-0732">Signal</keyword>
<dbReference type="AlphaFoldDB" id="A0A369M6T6"/>
<dbReference type="RefSeq" id="WP_114568148.1">
    <property type="nucleotide sequence ID" value="NZ_CABMMS010000001.1"/>
</dbReference>
<feature type="region of interest" description="Disordered" evidence="1">
    <location>
        <begin position="51"/>
        <end position="91"/>
    </location>
</feature>
<dbReference type="GeneID" id="78358358"/>
<proteinExistence type="predicted"/>
<gene>
    <name evidence="3" type="ORF">C1877_01340</name>
</gene>
<keyword evidence="4" id="KW-1185">Reference proteome</keyword>
<evidence type="ECO:0000313" key="3">
    <source>
        <dbReference type="EMBL" id="RDB67114.1"/>
    </source>
</evidence>
<dbReference type="Proteomes" id="UP000254000">
    <property type="component" value="Unassembled WGS sequence"/>
</dbReference>
<dbReference type="OrthoDB" id="3178102at2"/>
<feature type="signal peptide" evidence="2">
    <location>
        <begin position="1"/>
        <end position="43"/>
    </location>
</feature>